<proteinExistence type="predicted"/>
<keyword evidence="3" id="KW-1185">Reference proteome</keyword>
<dbReference type="PANTHER" id="PTHR35069:SF1">
    <property type="entry name" value="CILIA- AND FLAGELLA-ASSOCIATED PROTEIN 95"/>
    <property type="match status" value="1"/>
</dbReference>
<evidence type="ECO:0000256" key="1">
    <source>
        <dbReference type="SAM" id="MobiDB-lite"/>
    </source>
</evidence>
<reference evidence="2 3" key="1">
    <citation type="journal article" date="2017" name="PLoS Biol.">
        <title>The sea cucumber genome provides insights into morphological evolution and visceral regeneration.</title>
        <authorList>
            <person name="Zhang X."/>
            <person name="Sun L."/>
            <person name="Yuan J."/>
            <person name="Sun Y."/>
            <person name="Gao Y."/>
            <person name="Zhang L."/>
            <person name="Li S."/>
            <person name="Dai H."/>
            <person name="Hamel J.F."/>
            <person name="Liu C."/>
            <person name="Yu Y."/>
            <person name="Liu S."/>
            <person name="Lin W."/>
            <person name="Guo K."/>
            <person name="Jin S."/>
            <person name="Xu P."/>
            <person name="Storey K.B."/>
            <person name="Huan P."/>
            <person name="Zhang T."/>
            <person name="Zhou Y."/>
            <person name="Zhang J."/>
            <person name="Lin C."/>
            <person name="Li X."/>
            <person name="Xing L."/>
            <person name="Huo D."/>
            <person name="Sun M."/>
            <person name="Wang L."/>
            <person name="Mercier A."/>
            <person name="Li F."/>
            <person name="Yang H."/>
            <person name="Xiang J."/>
        </authorList>
    </citation>
    <scope>NUCLEOTIDE SEQUENCE [LARGE SCALE GENOMIC DNA]</scope>
    <source>
        <strain evidence="2">Shaxun</strain>
        <tissue evidence="2">Muscle</tissue>
    </source>
</reference>
<gene>
    <name evidence="2" type="ORF">BSL78_28300</name>
</gene>
<dbReference type="Proteomes" id="UP000230750">
    <property type="component" value="Unassembled WGS sequence"/>
</dbReference>
<organism evidence="2 3">
    <name type="scientific">Stichopus japonicus</name>
    <name type="common">Sea cucumber</name>
    <dbReference type="NCBI Taxonomy" id="307972"/>
    <lineage>
        <taxon>Eukaryota</taxon>
        <taxon>Metazoa</taxon>
        <taxon>Echinodermata</taxon>
        <taxon>Eleutherozoa</taxon>
        <taxon>Echinozoa</taxon>
        <taxon>Holothuroidea</taxon>
        <taxon>Aspidochirotacea</taxon>
        <taxon>Aspidochirotida</taxon>
        <taxon>Stichopodidae</taxon>
        <taxon>Apostichopus</taxon>
    </lineage>
</organism>
<accession>A0A2G8JGP0</accession>
<feature type="compositionally biased region" description="Polar residues" evidence="1">
    <location>
        <begin position="207"/>
        <end position="216"/>
    </location>
</feature>
<protein>
    <submittedName>
        <fullName evidence="2">Uncharacterized protein</fullName>
    </submittedName>
</protein>
<dbReference type="PANTHER" id="PTHR35069">
    <property type="entry name" value="PROTEIN C9ORF135"/>
    <property type="match status" value="1"/>
</dbReference>
<dbReference type="Pfam" id="PF15139">
    <property type="entry name" value="CFAP95"/>
    <property type="match status" value="1"/>
</dbReference>
<dbReference type="STRING" id="307972.A0A2G8JGP0"/>
<feature type="compositionally biased region" description="Polar residues" evidence="1">
    <location>
        <begin position="190"/>
        <end position="200"/>
    </location>
</feature>
<name>A0A2G8JGP0_STIJA</name>
<dbReference type="InterPro" id="IPR027905">
    <property type="entry name" value="CFAP95"/>
</dbReference>
<evidence type="ECO:0000313" key="2">
    <source>
        <dbReference type="EMBL" id="PIK34878.1"/>
    </source>
</evidence>
<feature type="region of interest" description="Disordered" evidence="1">
    <location>
        <begin position="190"/>
        <end position="216"/>
    </location>
</feature>
<sequence>MANYTPDFVERKGSLFLRSDHMNYSRGTLNSNWHQAREAEPKDYDIADQSMKQNLHKTTYKRIGDVTDGSFPKTTTQALMEQTHLKDDFAEQEPRKAMVNIDTYNAVNLDRDTGHPKSGFGSVLPKHHPEHDKHHLETTNRADFKPPYPYTPALEQPPDFQDRSNTFRKCHSQFTDVDDYRRFGRNTWQDESGEYGNSQLKRAMFPPTNTIPQVLE</sequence>
<dbReference type="EMBL" id="MRZV01002049">
    <property type="protein sequence ID" value="PIK34878.1"/>
    <property type="molecule type" value="Genomic_DNA"/>
</dbReference>
<dbReference type="AlphaFoldDB" id="A0A2G8JGP0"/>
<comment type="caution">
    <text evidence="2">The sequence shown here is derived from an EMBL/GenBank/DDBJ whole genome shotgun (WGS) entry which is preliminary data.</text>
</comment>
<dbReference type="OrthoDB" id="309575at2759"/>
<dbReference type="GO" id="GO:0005886">
    <property type="term" value="C:plasma membrane"/>
    <property type="evidence" value="ECO:0007669"/>
    <property type="project" value="TreeGrafter"/>
</dbReference>
<evidence type="ECO:0000313" key="3">
    <source>
        <dbReference type="Proteomes" id="UP000230750"/>
    </source>
</evidence>